<gene>
    <name evidence="4" type="ORF">ONZ51_g5387</name>
</gene>
<evidence type="ECO:0000256" key="3">
    <source>
        <dbReference type="SAM" id="SignalP"/>
    </source>
</evidence>
<keyword evidence="2" id="KW-0472">Membrane</keyword>
<evidence type="ECO:0000313" key="5">
    <source>
        <dbReference type="Proteomes" id="UP001215151"/>
    </source>
</evidence>
<evidence type="ECO:0000256" key="2">
    <source>
        <dbReference type="SAM" id="Phobius"/>
    </source>
</evidence>
<feature type="region of interest" description="Disordered" evidence="1">
    <location>
        <begin position="334"/>
        <end position="389"/>
    </location>
</feature>
<dbReference type="AlphaFoldDB" id="A0AAD7TU79"/>
<protein>
    <submittedName>
        <fullName evidence="4">Uncharacterized protein</fullName>
    </submittedName>
</protein>
<organism evidence="4 5">
    <name type="scientific">Trametes cubensis</name>
    <dbReference type="NCBI Taxonomy" id="1111947"/>
    <lineage>
        <taxon>Eukaryota</taxon>
        <taxon>Fungi</taxon>
        <taxon>Dikarya</taxon>
        <taxon>Basidiomycota</taxon>
        <taxon>Agaricomycotina</taxon>
        <taxon>Agaricomycetes</taxon>
        <taxon>Polyporales</taxon>
        <taxon>Polyporaceae</taxon>
        <taxon>Trametes</taxon>
    </lineage>
</organism>
<proteinExistence type="predicted"/>
<feature type="region of interest" description="Disordered" evidence="1">
    <location>
        <begin position="186"/>
        <end position="253"/>
    </location>
</feature>
<keyword evidence="5" id="KW-1185">Reference proteome</keyword>
<name>A0AAD7TU79_9APHY</name>
<feature type="signal peptide" evidence="3">
    <location>
        <begin position="1"/>
        <end position="17"/>
    </location>
</feature>
<comment type="caution">
    <text evidence="4">The sequence shown here is derived from an EMBL/GenBank/DDBJ whole genome shotgun (WGS) entry which is preliminary data.</text>
</comment>
<accession>A0AAD7TU79</accession>
<sequence>MLLLFPVLLALLPRSPFSPRPLVSATLANVTVDDTLGNELNGVQVTYTPDSIWNVGQSCAACAAHPDPSLAHDGTWHDGTTPAGSDALATAEVKFHGVAVYVFCIITRSTVSPDGNSDMTFFVDDDEAGQYVVPPNGDTTYAYNVPVFVKEDLAPGAHQLRIVSGRGSLVLLDYIVFTKHTKTLPEVPVSSSSSSSTNSTSMTPTALSSTRISPTSQPFISTPSPTQLPSHIHDSSDKTSTTSVFSSGSHVPDTLPSVTSPTMHTWSSDASAITSASGTSTIASGTSNAVHSERSSTQRHQVIIAVTVMCGSLGLAALIALAYRLRTCHRRASIMPQEGPKTRSHPPTAADARSPEAPDRQILSLSPSLNHGDHATPPERRLSTSTKTQLDIGHSRCSIGMNDGLCSIEECPTLRSRTFPTSNSIFLEPSSVHGSEATLPSRPPSYHEDV</sequence>
<dbReference type="Gene3D" id="2.60.120.260">
    <property type="entry name" value="Galactose-binding domain-like"/>
    <property type="match status" value="1"/>
</dbReference>
<dbReference type="EMBL" id="JAPEVG010000115">
    <property type="protein sequence ID" value="KAJ8482393.1"/>
    <property type="molecule type" value="Genomic_DNA"/>
</dbReference>
<keyword evidence="2" id="KW-0812">Transmembrane</keyword>
<keyword evidence="2" id="KW-1133">Transmembrane helix</keyword>
<dbReference type="Proteomes" id="UP001215151">
    <property type="component" value="Unassembled WGS sequence"/>
</dbReference>
<feature type="compositionally biased region" description="Low complexity" evidence="1">
    <location>
        <begin position="190"/>
        <end position="201"/>
    </location>
</feature>
<feature type="transmembrane region" description="Helical" evidence="2">
    <location>
        <begin position="302"/>
        <end position="323"/>
    </location>
</feature>
<evidence type="ECO:0000256" key="1">
    <source>
        <dbReference type="SAM" id="MobiDB-lite"/>
    </source>
</evidence>
<feature type="compositionally biased region" description="Basic and acidic residues" evidence="1">
    <location>
        <begin position="371"/>
        <end position="382"/>
    </location>
</feature>
<reference evidence="4" key="1">
    <citation type="submission" date="2022-11" db="EMBL/GenBank/DDBJ databases">
        <title>Genome Sequence of Cubamyces cubensis.</title>
        <authorList>
            <person name="Buettner E."/>
        </authorList>
    </citation>
    <scope>NUCLEOTIDE SEQUENCE</scope>
    <source>
        <strain evidence="4">MPL-01</strain>
    </source>
</reference>
<keyword evidence="3" id="KW-0732">Signal</keyword>
<feature type="region of interest" description="Disordered" evidence="1">
    <location>
        <begin position="427"/>
        <end position="450"/>
    </location>
</feature>
<feature type="chain" id="PRO_5042125890" evidence="3">
    <location>
        <begin position="18"/>
        <end position="450"/>
    </location>
</feature>
<evidence type="ECO:0000313" key="4">
    <source>
        <dbReference type="EMBL" id="KAJ8482393.1"/>
    </source>
</evidence>
<feature type="compositionally biased region" description="Polar residues" evidence="1">
    <location>
        <begin position="202"/>
        <end position="229"/>
    </location>
</feature>
<feature type="compositionally biased region" description="Polar residues" evidence="1">
    <location>
        <begin position="238"/>
        <end position="249"/>
    </location>
</feature>